<feature type="signal peptide" evidence="2">
    <location>
        <begin position="1"/>
        <end position="25"/>
    </location>
</feature>
<evidence type="ECO:0000313" key="4">
    <source>
        <dbReference type="Proteomes" id="UP000007397"/>
    </source>
</evidence>
<keyword evidence="1" id="KW-0812">Transmembrane</keyword>
<gene>
    <name evidence="3" type="ordered locus">HBHAL_2508</name>
</gene>
<feature type="chain" id="PRO_5003629480" evidence="2">
    <location>
        <begin position="26"/>
        <end position="236"/>
    </location>
</feature>
<keyword evidence="1" id="KW-1133">Transmembrane helix</keyword>
<protein>
    <submittedName>
        <fullName evidence="3">Uncharacterized protein</fullName>
    </submittedName>
</protein>
<dbReference type="KEGG" id="hhd:HBHAL_2508"/>
<reference evidence="3 4" key="1">
    <citation type="journal article" date="2013" name="Environ. Microbiol.">
        <title>Chloride and organic osmolytes: a hybrid strategy to cope with elevated salinities by the moderately halophilic, chloride-dependent bacterium Halobacillus halophilus.</title>
        <authorList>
            <person name="Saum S.H."/>
            <person name="Pfeiffer F."/>
            <person name="Palm P."/>
            <person name="Rampp M."/>
            <person name="Schuster S.C."/>
            <person name="Muller V."/>
            <person name="Oesterhelt D."/>
        </authorList>
    </citation>
    <scope>NUCLEOTIDE SEQUENCE [LARGE SCALE GENOMIC DNA]</scope>
    <source>
        <strain evidence="4">ATCC 35676 / DSM 2266 / JCM 20832 / KCTC 3685 / LMG 17431 / NBRC 102448 / NCIMB 2269</strain>
    </source>
</reference>
<keyword evidence="2" id="KW-0732">Signal</keyword>
<dbReference type="STRING" id="866895.HBHAL_2508"/>
<proteinExistence type="predicted"/>
<name>I0JL33_HALH3</name>
<dbReference type="eggNOG" id="ENOG5033MAU">
    <property type="taxonomic scope" value="Bacteria"/>
</dbReference>
<evidence type="ECO:0000256" key="1">
    <source>
        <dbReference type="SAM" id="Phobius"/>
    </source>
</evidence>
<evidence type="ECO:0000313" key="3">
    <source>
        <dbReference type="EMBL" id="CCG44853.1"/>
    </source>
</evidence>
<dbReference type="HOGENOM" id="CLU_1174089_0_0_9"/>
<dbReference type="Proteomes" id="UP000007397">
    <property type="component" value="Chromosome"/>
</dbReference>
<dbReference type="EMBL" id="HE717023">
    <property type="protein sequence ID" value="CCG44853.1"/>
    <property type="molecule type" value="Genomic_DNA"/>
</dbReference>
<accession>I0JL33</accession>
<dbReference type="RefSeq" id="WP_014642751.1">
    <property type="nucleotide sequence ID" value="NC_017668.1"/>
</dbReference>
<sequence length="236" mass="27168">MKKFLLILLSVVLLVPLISPLTASADGKVDLFNDWENEGGEFFNTDGTYRIMDNPDFSEEEADKVFAAAPIMDQYITMESGTLEINPTAKTKVAPEIYEQYEKGVNTLNEGVRDNVLYLDNVSKTPQLVTPLDQIGDSTNAVIDDFSRKYWWGLKWYMNSRESRYYRDLFNDRSFTWGFVSALIGMIPGSQPAFFAGMLMSAGNWYLYRELRDNRSYRGSVLVFKWAPPKIYAYRR</sequence>
<keyword evidence="1" id="KW-0472">Membrane</keyword>
<feature type="transmembrane region" description="Helical" evidence="1">
    <location>
        <begin position="175"/>
        <end position="208"/>
    </location>
</feature>
<keyword evidence="4" id="KW-1185">Reference proteome</keyword>
<organism evidence="3 4">
    <name type="scientific">Halobacillus halophilus (strain ATCC 35676 / DSM 2266 / JCM 20832 / KCTC 3685 / LMG 17431 / NBRC 102448 / NCIMB 2269)</name>
    <name type="common">Sporosarcina halophila</name>
    <dbReference type="NCBI Taxonomy" id="866895"/>
    <lineage>
        <taxon>Bacteria</taxon>
        <taxon>Bacillati</taxon>
        <taxon>Bacillota</taxon>
        <taxon>Bacilli</taxon>
        <taxon>Bacillales</taxon>
        <taxon>Bacillaceae</taxon>
        <taxon>Halobacillus</taxon>
    </lineage>
</organism>
<dbReference type="PATRIC" id="fig|866895.3.peg.1521"/>
<dbReference type="AlphaFoldDB" id="I0JL33"/>
<evidence type="ECO:0000256" key="2">
    <source>
        <dbReference type="SAM" id="SignalP"/>
    </source>
</evidence>